<accession>U7VA13</accession>
<dbReference type="InterPro" id="IPR013096">
    <property type="entry name" value="Cupin_2"/>
</dbReference>
<evidence type="ECO:0000313" key="4">
    <source>
        <dbReference type="Proteomes" id="UP000017081"/>
    </source>
</evidence>
<dbReference type="PANTHER" id="PTHR46797">
    <property type="entry name" value="HTH-TYPE TRANSCRIPTIONAL REGULATOR"/>
    <property type="match status" value="1"/>
</dbReference>
<dbReference type="eggNOG" id="COG1396">
    <property type="taxonomic scope" value="Bacteria"/>
</dbReference>
<feature type="domain" description="HTH cro/C1-type" evidence="2">
    <location>
        <begin position="12"/>
        <end position="66"/>
    </location>
</feature>
<evidence type="ECO:0000313" key="3">
    <source>
        <dbReference type="EMBL" id="ERT68370.1"/>
    </source>
</evidence>
<dbReference type="SUPFAM" id="SSF47413">
    <property type="entry name" value="lambda repressor-like DNA-binding domains"/>
    <property type="match status" value="1"/>
</dbReference>
<dbReference type="Pfam" id="PF01381">
    <property type="entry name" value="HTH_3"/>
    <property type="match status" value="1"/>
</dbReference>
<protein>
    <recommendedName>
        <fullName evidence="2">HTH cro/C1-type domain-containing protein</fullName>
    </recommendedName>
</protein>
<dbReference type="CDD" id="cd00093">
    <property type="entry name" value="HTH_XRE"/>
    <property type="match status" value="1"/>
</dbReference>
<dbReference type="GO" id="GO:0005829">
    <property type="term" value="C:cytosol"/>
    <property type="evidence" value="ECO:0007669"/>
    <property type="project" value="TreeGrafter"/>
</dbReference>
<organism evidence="3 4">
    <name type="scientific">Cetobacterium somerae ATCC BAA-474</name>
    <dbReference type="NCBI Taxonomy" id="1319815"/>
    <lineage>
        <taxon>Bacteria</taxon>
        <taxon>Fusobacteriati</taxon>
        <taxon>Fusobacteriota</taxon>
        <taxon>Fusobacteriia</taxon>
        <taxon>Fusobacteriales</taxon>
        <taxon>Fusobacteriaceae</taxon>
        <taxon>Cetobacterium</taxon>
    </lineage>
</organism>
<dbReference type="PANTHER" id="PTHR46797:SF25">
    <property type="entry name" value="TRANSCRIPTIONAL REGULATOR"/>
    <property type="match status" value="1"/>
</dbReference>
<dbReference type="AlphaFoldDB" id="U7VA13"/>
<dbReference type="GO" id="GO:0003700">
    <property type="term" value="F:DNA-binding transcription factor activity"/>
    <property type="evidence" value="ECO:0007669"/>
    <property type="project" value="TreeGrafter"/>
</dbReference>
<dbReference type="InterPro" id="IPR014710">
    <property type="entry name" value="RmlC-like_jellyroll"/>
</dbReference>
<reference evidence="3 4" key="1">
    <citation type="submission" date="2013-08" db="EMBL/GenBank/DDBJ databases">
        <authorList>
            <person name="Weinstock G."/>
            <person name="Sodergren E."/>
            <person name="Wylie T."/>
            <person name="Fulton L."/>
            <person name="Fulton R."/>
            <person name="Fronick C."/>
            <person name="O'Laughlin M."/>
            <person name="Godfrey J."/>
            <person name="Miner T."/>
            <person name="Herter B."/>
            <person name="Appelbaum E."/>
            <person name="Cordes M."/>
            <person name="Lek S."/>
            <person name="Wollam A."/>
            <person name="Pepin K.H."/>
            <person name="Palsikar V.B."/>
            <person name="Mitreva M."/>
            <person name="Wilson R.K."/>
        </authorList>
    </citation>
    <scope>NUCLEOTIDE SEQUENCE [LARGE SCALE GENOMIC DNA]</scope>
    <source>
        <strain evidence="3 4">ATCC BAA-474</strain>
    </source>
</reference>
<keyword evidence="1" id="KW-0238">DNA-binding</keyword>
<dbReference type="eggNOG" id="COG0662">
    <property type="taxonomic scope" value="Bacteria"/>
</dbReference>
<dbReference type="InterPro" id="IPR011051">
    <property type="entry name" value="RmlC_Cupin_sf"/>
</dbReference>
<dbReference type="Gene3D" id="2.60.120.10">
    <property type="entry name" value="Jelly Rolls"/>
    <property type="match status" value="1"/>
</dbReference>
<dbReference type="Pfam" id="PF07883">
    <property type="entry name" value="Cupin_2"/>
    <property type="match status" value="1"/>
</dbReference>
<dbReference type="CDD" id="cd02209">
    <property type="entry name" value="cupin_XRE_C"/>
    <property type="match status" value="1"/>
</dbReference>
<dbReference type="InterPro" id="IPR001387">
    <property type="entry name" value="Cro/C1-type_HTH"/>
</dbReference>
<dbReference type="GO" id="GO:0003677">
    <property type="term" value="F:DNA binding"/>
    <property type="evidence" value="ECO:0007669"/>
    <property type="project" value="UniProtKB-KW"/>
</dbReference>
<dbReference type="PROSITE" id="PS50943">
    <property type="entry name" value="HTH_CROC1"/>
    <property type="match status" value="1"/>
</dbReference>
<dbReference type="SUPFAM" id="SSF51182">
    <property type="entry name" value="RmlC-like cupins"/>
    <property type="match status" value="1"/>
</dbReference>
<evidence type="ECO:0000256" key="1">
    <source>
        <dbReference type="ARBA" id="ARBA00023125"/>
    </source>
</evidence>
<gene>
    <name evidence="3" type="ORF">HMPREF0202_01759</name>
</gene>
<dbReference type="HOGENOM" id="CLU_085376_1_2_0"/>
<proteinExistence type="predicted"/>
<dbReference type="InterPro" id="IPR010982">
    <property type="entry name" value="Lambda_DNA-bd_dom_sf"/>
</dbReference>
<name>U7VA13_9FUSO</name>
<comment type="caution">
    <text evidence="3">The sequence shown here is derived from an EMBL/GenBank/DDBJ whole genome shotgun (WGS) entry which is preliminary data.</text>
</comment>
<dbReference type="RefSeq" id="WP_023051295.1">
    <property type="nucleotide sequence ID" value="NZ_CP173062.2"/>
</dbReference>
<dbReference type="SMART" id="SM00530">
    <property type="entry name" value="HTH_XRE"/>
    <property type="match status" value="1"/>
</dbReference>
<dbReference type="InterPro" id="IPR050807">
    <property type="entry name" value="TransReg_Diox_bact_type"/>
</dbReference>
<evidence type="ECO:0000259" key="2">
    <source>
        <dbReference type="PROSITE" id="PS50943"/>
    </source>
</evidence>
<dbReference type="EMBL" id="AXZF01000067">
    <property type="protein sequence ID" value="ERT68370.1"/>
    <property type="molecule type" value="Genomic_DNA"/>
</dbReference>
<dbReference type="PATRIC" id="fig|1319815.3.peg.1698"/>
<keyword evidence="4" id="KW-1185">Reference proteome</keyword>
<dbReference type="Gene3D" id="1.10.260.40">
    <property type="entry name" value="lambda repressor-like DNA-binding domains"/>
    <property type="match status" value="1"/>
</dbReference>
<dbReference type="STRING" id="1319815.HMPREF0202_01759"/>
<sequence>MSKYSTNIGSLIKELRKKKEMTLKDLSSASNLSVGFLSQLERGMTSIAIDSLEIIAHSLDVELEFFFDFNKKRVEGNQIVRSYNRDAIAITDKIIQHNLSSDTKSYNLYPRLIDIMPFTDNGSYNLQLYSHEGEEFIFVLEGVLTLNIEDEEFTLYPGDSTTFNSTKPHNWKNETNCITKIICVHNPNPFKEI</sequence>
<dbReference type="Proteomes" id="UP000017081">
    <property type="component" value="Unassembled WGS sequence"/>
</dbReference>